<evidence type="ECO:0000313" key="8">
    <source>
        <dbReference type="Proteomes" id="UP001597387"/>
    </source>
</evidence>
<feature type="transmembrane region" description="Helical" evidence="6">
    <location>
        <begin position="383"/>
        <end position="401"/>
    </location>
</feature>
<name>A0ABW4ZIM6_9SPHI</name>
<feature type="transmembrane region" description="Helical" evidence="6">
    <location>
        <begin position="321"/>
        <end position="343"/>
    </location>
</feature>
<keyword evidence="8" id="KW-1185">Reference proteome</keyword>
<keyword evidence="3 6" id="KW-0812">Transmembrane</keyword>
<feature type="transmembrane region" description="Helical" evidence="6">
    <location>
        <begin position="355"/>
        <end position="377"/>
    </location>
</feature>
<evidence type="ECO:0000256" key="1">
    <source>
        <dbReference type="ARBA" id="ARBA00004651"/>
    </source>
</evidence>
<dbReference type="RefSeq" id="WP_255898404.1">
    <property type="nucleotide sequence ID" value="NZ_JAFMZO010000001.1"/>
</dbReference>
<feature type="transmembrane region" description="Helical" evidence="6">
    <location>
        <begin position="291"/>
        <end position="309"/>
    </location>
</feature>
<dbReference type="Pfam" id="PF01943">
    <property type="entry name" value="Polysacc_synt"/>
    <property type="match status" value="1"/>
</dbReference>
<feature type="transmembrane region" description="Helical" evidence="6">
    <location>
        <begin position="437"/>
        <end position="454"/>
    </location>
</feature>
<comment type="caution">
    <text evidence="7">The sequence shown here is derived from an EMBL/GenBank/DDBJ whole genome shotgun (WGS) entry which is preliminary data.</text>
</comment>
<dbReference type="InterPro" id="IPR002797">
    <property type="entry name" value="Polysacc_synth"/>
</dbReference>
<dbReference type="Proteomes" id="UP001597387">
    <property type="component" value="Unassembled WGS sequence"/>
</dbReference>
<dbReference type="EMBL" id="JBHUHZ010000001">
    <property type="protein sequence ID" value="MFD2161869.1"/>
    <property type="molecule type" value="Genomic_DNA"/>
</dbReference>
<evidence type="ECO:0000256" key="5">
    <source>
        <dbReference type="ARBA" id="ARBA00023136"/>
    </source>
</evidence>
<proteinExistence type="predicted"/>
<evidence type="ECO:0000256" key="2">
    <source>
        <dbReference type="ARBA" id="ARBA00022475"/>
    </source>
</evidence>
<feature type="transmembrane region" description="Helical" evidence="6">
    <location>
        <begin position="37"/>
        <end position="56"/>
    </location>
</feature>
<feature type="transmembrane region" description="Helical" evidence="6">
    <location>
        <begin position="203"/>
        <end position="228"/>
    </location>
</feature>
<feature type="transmembrane region" description="Helical" evidence="6">
    <location>
        <begin position="142"/>
        <end position="164"/>
    </location>
</feature>
<keyword evidence="5 6" id="KW-0472">Membrane</keyword>
<gene>
    <name evidence="7" type="ORF">ACFSJU_05650</name>
</gene>
<dbReference type="PANTHER" id="PTHR30250:SF11">
    <property type="entry name" value="O-ANTIGEN TRANSPORTER-RELATED"/>
    <property type="match status" value="1"/>
</dbReference>
<feature type="transmembrane region" description="Helical" evidence="6">
    <location>
        <begin position="413"/>
        <end position="431"/>
    </location>
</feature>
<feature type="transmembrane region" description="Helical" evidence="6">
    <location>
        <begin position="170"/>
        <end position="191"/>
    </location>
</feature>
<organism evidence="7 8">
    <name type="scientific">Paradesertivirga mongoliensis</name>
    <dbReference type="NCBI Taxonomy" id="2100740"/>
    <lineage>
        <taxon>Bacteria</taxon>
        <taxon>Pseudomonadati</taxon>
        <taxon>Bacteroidota</taxon>
        <taxon>Sphingobacteriia</taxon>
        <taxon>Sphingobacteriales</taxon>
        <taxon>Sphingobacteriaceae</taxon>
        <taxon>Paradesertivirga</taxon>
    </lineage>
</organism>
<dbReference type="InterPro" id="IPR050833">
    <property type="entry name" value="Poly_Biosynth_Transport"/>
</dbReference>
<protein>
    <submittedName>
        <fullName evidence="7">Lipopolysaccharide biosynthesis protein</fullName>
    </submittedName>
</protein>
<comment type="subcellular location">
    <subcellularLocation>
        <location evidence="1">Cell membrane</location>
        <topology evidence="1">Multi-pass membrane protein</topology>
    </subcellularLocation>
</comment>
<reference evidence="8" key="1">
    <citation type="journal article" date="2019" name="Int. J. Syst. Evol. Microbiol.">
        <title>The Global Catalogue of Microorganisms (GCM) 10K type strain sequencing project: providing services to taxonomists for standard genome sequencing and annotation.</title>
        <authorList>
            <consortium name="The Broad Institute Genomics Platform"/>
            <consortium name="The Broad Institute Genome Sequencing Center for Infectious Disease"/>
            <person name="Wu L."/>
            <person name="Ma J."/>
        </authorList>
    </citation>
    <scope>NUCLEOTIDE SEQUENCE [LARGE SCALE GENOMIC DNA]</scope>
    <source>
        <strain evidence="8">KCTC 42217</strain>
    </source>
</reference>
<evidence type="ECO:0000256" key="3">
    <source>
        <dbReference type="ARBA" id="ARBA00022692"/>
    </source>
</evidence>
<accession>A0ABW4ZIM6</accession>
<keyword evidence="2" id="KW-1003">Cell membrane</keyword>
<evidence type="ECO:0000256" key="6">
    <source>
        <dbReference type="SAM" id="Phobius"/>
    </source>
</evidence>
<evidence type="ECO:0000313" key="7">
    <source>
        <dbReference type="EMBL" id="MFD2161869.1"/>
    </source>
</evidence>
<sequence length="479" mass="52598">MLKKFFTFSLGGFTAAAITFASTPIISNLVSPVDFGKSGFIILCYSFMLQVILLGLDQSYVREYYNSPEQSRPVLLKRSAAIPIFISAVLVLPLLYFYKPISNYLVGEERKDVVVLLGALSFAATLERFASLKIRMAQKGVAFSIVKVTNSIVNVAVTIVYAKYVKADLLSILIGCLSGLVVSTIVASCLVTTKRDEVKLGVYPPISIIALIKYGLPFIPAFIVGWLFEAIDRVAIKQLADFSQLGLYTAAMKIVAILTLLQTTFSNFWVPVALEAFEKGTNDAKLLLSRWFQCLSALFFLGGLILMASNRLLIKLFASDYSAAAVIIPFLVFIPLINTLSEITVGGINFMKKTYLHVIISIVCTVVGIALTIPLVSKFGAKGAALSAACSYLVFFSLRTYFSYRLFPVDFNIVKFASGCMVLFVSATANTFYPNDAASTVVNCLSIILICIFNRNDFTYMIEEVKLLTKRNLSDCSPD</sequence>
<keyword evidence="4 6" id="KW-1133">Transmembrane helix</keyword>
<feature type="transmembrane region" description="Helical" evidence="6">
    <location>
        <begin position="80"/>
        <end position="98"/>
    </location>
</feature>
<evidence type="ECO:0000256" key="4">
    <source>
        <dbReference type="ARBA" id="ARBA00022989"/>
    </source>
</evidence>
<dbReference type="PANTHER" id="PTHR30250">
    <property type="entry name" value="PST FAMILY PREDICTED COLANIC ACID TRANSPORTER"/>
    <property type="match status" value="1"/>
</dbReference>